<dbReference type="EMBL" id="CP012418">
    <property type="protein sequence ID" value="AOE50296.1"/>
    <property type="molecule type" value="Genomic_DNA"/>
</dbReference>
<reference evidence="5" key="1">
    <citation type="submission" date="2015-08" db="EMBL/GenBank/DDBJ databases">
        <authorList>
            <person name="Kim K.M."/>
        </authorList>
    </citation>
    <scope>NUCLEOTIDE SEQUENCE [LARGE SCALE GENOMIC DNA]</scope>
    <source>
        <strain evidence="5">KCTC 23892</strain>
    </source>
</reference>
<feature type="repeat" description="TPR" evidence="3">
    <location>
        <begin position="47"/>
        <end position="80"/>
    </location>
</feature>
<dbReference type="KEGG" id="ksd:KS2013_1586"/>
<dbReference type="InterPro" id="IPR011990">
    <property type="entry name" value="TPR-like_helical_dom_sf"/>
</dbReference>
<dbReference type="InterPro" id="IPR013360">
    <property type="entry name" value="Pilus_4_PilW"/>
</dbReference>
<dbReference type="NCBIfam" id="TIGR02521">
    <property type="entry name" value="type_IV_pilW"/>
    <property type="match status" value="1"/>
</dbReference>
<keyword evidence="5" id="KW-1185">Reference proteome</keyword>
<protein>
    <submittedName>
        <fullName evidence="4">Type IV pilus biogenesis/stability protein PilW</fullName>
    </submittedName>
</protein>
<dbReference type="Pfam" id="PF07719">
    <property type="entry name" value="TPR_2"/>
    <property type="match status" value="1"/>
</dbReference>
<gene>
    <name evidence="4" type="ORF">KS2013_1586</name>
</gene>
<dbReference type="PANTHER" id="PTHR44943">
    <property type="entry name" value="CELLULOSE SYNTHASE OPERON PROTEIN C"/>
    <property type="match status" value="1"/>
</dbReference>
<dbReference type="PATRIC" id="fig|1144748.3.peg.1598"/>
<evidence type="ECO:0000256" key="2">
    <source>
        <dbReference type="ARBA" id="ARBA00022803"/>
    </source>
</evidence>
<dbReference type="AlphaFoldDB" id="A0A1B3BBX9"/>
<dbReference type="PROSITE" id="PS51257">
    <property type="entry name" value="PROKAR_LIPOPROTEIN"/>
    <property type="match status" value="1"/>
</dbReference>
<organism evidence="4 5">
    <name type="scientific">Kangiella sediminilitoris</name>
    <dbReference type="NCBI Taxonomy" id="1144748"/>
    <lineage>
        <taxon>Bacteria</taxon>
        <taxon>Pseudomonadati</taxon>
        <taxon>Pseudomonadota</taxon>
        <taxon>Gammaproteobacteria</taxon>
        <taxon>Kangiellales</taxon>
        <taxon>Kangiellaceae</taxon>
        <taxon>Kangiella</taxon>
    </lineage>
</organism>
<dbReference type="Proteomes" id="UP000094147">
    <property type="component" value="Chromosome"/>
</dbReference>
<dbReference type="SMART" id="SM00028">
    <property type="entry name" value="TPR"/>
    <property type="match status" value="3"/>
</dbReference>
<dbReference type="STRING" id="1144748.KS2013_1586"/>
<dbReference type="OrthoDB" id="129043at2"/>
<dbReference type="PANTHER" id="PTHR44943:SF8">
    <property type="entry name" value="TPR REPEAT-CONTAINING PROTEIN MJ0263"/>
    <property type="match status" value="1"/>
</dbReference>
<evidence type="ECO:0000256" key="1">
    <source>
        <dbReference type="ARBA" id="ARBA00022737"/>
    </source>
</evidence>
<dbReference type="InterPro" id="IPR013105">
    <property type="entry name" value="TPR_2"/>
</dbReference>
<keyword evidence="2 3" id="KW-0802">TPR repeat</keyword>
<dbReference type="SUPFAM" id="SSF48452">
    <property type="entry name" value="TPR-like"/>
    <property type="match status" value="1"/>
</dbReference>
<keyword evidence="1" id="KW-0677">Repeat</keyword>
<feature type="repeat" description="TPR" evidence="3">
    <location>
        <begin position="81"/>
        <end position="114"/>
    </location>
</feature>
<dbReference type="InterPro" id="IPR019734">
    <property type="entry name" value="TPR_rpt"/>
</dbReference>
<sequence length="263" mass="30152">MNRINWIFLAAFIFLTGCQTTSKTTVSAATNDGIEVPKGEADKTKAAEIRLALGLKYIESGYMERAKQNLIKAYEHRPDMPDVLYGLGYYYQSVYEYDKADRFYLRALDETPDNPDYLNGYGAFLCESKKEYAKGIEYFLEAIDQPEYTSVGEAYENAGFCSISAKQYEQASEYFEKALTINPNLSKTLYGLAMTHYERGNARRASDYLYRFEGKSRPTPNSLLLGYKVAKVLNHRSNMRSYGEKLMQLYPNSQQANEYLTIR</sequence>
<dbReference type="RefSeq" id="WP_068992248.1">
    <property type="nucleotide sequence ID" value="NZ_CP012418.1"/>
</dbReference>
<feature type="repeat" description="TPR" evidence="3">
    <location>
        <begin position="152"/>
        <end position="185"/>
    </location>
</feature>
<dbReference type="InterPro" id="IPR051685">
    <property type="entry name" value="Ycf3/AcsC/BcsC/TPR_MFPF"/>
</dbReference>
<evidence type="ECO:0000313" key="4">
    <source>
        <dbReference type="EMBL" id="AOE50296.1"/>
    </source>
</evidence>
<dbReference type="Gene3D" id="1.25.40.10">
    <property type="entry name" value="Tetratricopeptide repeat domain"/>
    <property type="match status" value="1"/>
</dbReference>
<dbReference type="PROSITE" id="PS50293">
    <property type="entry name" value="TPR_REGION"/>
    <property type="match status" value="1"/>
</dbReference>
<accession>A0A1B3BBX9</accession>
<dbReference type="PROSITE" id="PS50005">
    <property type="entry name" value="TPR"/>
    <property type="match status" value="3"/>
</dbReference>
<proteinExistence type="predicted"/>
<evidence type="ECO:0000256" key="3">
    <source>
        <dbReference type="PROSITE-ProRule" id="PRU00339"/>
    </source>
</evidence>
<name>A0A1B3BBX9_9GAMM</name>
<evidence type="ECO:0000313" key="5">
    <source>
        <dbReference type="Proteomes" id="UP000094147"/>
    </source>
</evidence>